<dbReference type="CDD" id="cd03062">
    <property type="entry name" value="TRX_Fd_Sucrase"/>
    <property type="match status" value="1"/>
</dbReference>
<comment type="subcellular location">
    <subcellularLocation>
        <location evidence="7">Membrane</location>
        <topology evidence="7">Multi-pass membrane protein</topology>
    </subcellularLocation>
</comment>
<dbReference type="EMBL" id="KV878338">
    <property type="protein sequence ID" value="OJJ49444.1"/>
    <property type="molecule type" value="Genomic_DNA"/>
</dbReference>
<dbReference type="InterPro" id="IPR038869">
    <property type="entry name" value="DLT1"/>
</dbReference>
<feature type="region of interest" description="Disordered" evidence="8">
    <location>
        <begin position="572"/>
        <end position="591"/>
    </location>
</feature>
<proteinExistence type="inferred from homology"/>
<dbReference type="Proteomes" id="UP000184188">
    <property type="component" value="Unassembled WGS sequence"/>
</dbReference>
<dbReference type="PANTHER" id="PTHR40021:SF1">
    <property type="entry name" value="DEFECT AT LOW TEMPERATURE PROTEIN 1"/>
    <property type="match status" value="1"/>
</dbReference>
<comment type="caution">
    <text evidence="7">Lacks conserved residue(s) required for the propagation of feature annotation.</text>
</comment>
<protein>
    <recommendedName>
        <fullName evidence="3 7">Defect at low temperature protein 1</fullName>
    </recommendedName>
</protein>
<evidence type="ECO:0000313" key="9">
    <source>
        <dbReference type="EMBL" id="OJJ49444.1"/>
    </source>
</evidence>
<dbReference type="AlphaFoldDB" id="A0A1L9SQS0"/>
<dbReference type="InterPro" id="IPR009737">
    <property type="entry name" value="Aim32/Apd1-like"/>
</dbReference>
<evidence type="ECO:0000256" key="4">
    <source>
        <dbReference type="ARBA" id="ARBA00022692"/>
    </source>
</evidence>
<dbReference type="InterPro" id="IPR036249">
    <property type="entry name" value="Thioredoxin-like_sf"/>
</dbReference>
<dbReference type="SUPFAM" id="SSF52833">
    <property type="entry name" value="Thioredoxin-like"/>
    <property type="match status" value="1"/>
</dbReference>
<keyword evidence="10" id="KW-1185">Reference proteome</keyword>
<evidence type="ECO:0000256" key="7">
    <source>
        <dbReference type="RuleBase" id="RU367100"/>
    </source>
</evidence>
<gene>
    <name evidence="7" type="primary">DLT1</name>
    <name evidence="9" type="ORF">ASPZODRAFT_150331</name>
</gene>
<name>A0A1L9SQS0_9EURO</name>
<keyword evidence="4 7" id="KW-0812">Transmembrane</keyword>
<organism evidence="9 10">
    <name type="scientific">Penicilliopsis zonata CBS 506.65</name>
    <dbReference type="NCBI Taxonomy" id="1073090"/>
    <lineage>
        <taxon>Eukaryota</taxon>
        <taxon>Fungi</taxon>
        <taxon>Dikarya</taxon>
        <taxon>Ascomycota</taxon>
        <taxon>Pezizomycotina</taxon>
        <taxon>Eurotiomycetes</taxon>
        <taxon>Eurotiomycetidae</taxon>
        <taxon>Eurotiales</taxon>
        <taxon>Aspergillaceae</taxon>
        <taxon>Penicilliopsis</taxon>
    </lineage>
</organism>
<sequence length="744" mass="83077">MAPLIYRILESSTFIFLSFILLCLILLTPADAIYQCYVTRRFTNVYFIAGGYIVTFLLALLIYASRIYTNRSVLAGIPKAWIPVEKEDVGKSVRRLVMDGLARSAIIAYQARPRNTREDEDRFLDYKMLLVDRDRPPWGRVEHRGWSSPASLDLPDLPYRDVVKELPHLIEAKAVSLAPSDPLLMPSSSHASEDAHSVPDTRVVEVLKRPTSMGLREYLQHLTTLDLVNPPDLGPEFLAIYEKARFSSQELYQDEFREMMRLFTEILRGMVSLSPQLLDEIRHGSSYADSESRIGPSDEEGETDTVDLHHDDEDSEALARGRSHRVRLSDASSTWDSSRSLYTAASASDSVSVGRMPSRETLNRSLRASPRTPSMRSLRPEVSNLSGSSAGSAVFRKGASLFSSSVSSLASTPKERPGEDGFRSVAEVDALFPKVDPAVDGEECLHDCASCTIRYPAKFDVEMSDELYGKVNGWSTHMLVATGKSDWVRDVADEKGSLMEAIEKGGLEPSNGRLKLTASNMPVPDEYHHHEIGKQPTNVLLLPSFTLVEQVTPDLAPDLIKYFVSPSATTTTPLAASSEEQKQEGPEKTPLDLASLTPLRARPCPHAAVILLCSQRTRDARCGQSAPLLKREFERHLRPLGLYRDMDDERPGGVAVYFISHVGGHKYSANVMIYRRRDMEWYKRGDGEKKQEDEEGAAQGIWLARVRPEDCENIIKFTVLQGKLVKPGSQLRAGFDREKGLTSW</sequence>
<keyword evidence="5 7" id="KW-1133">Transmembrane helix</keyword>
<dbReference type="Pfam" id="PF06999">
    <property type="entry name" value="Suc_Fer-like"/>
    <property type="match status" value="1"/>
</dbReference>
<comment type="similarity">
    <text evidence="2 7">Belongs to the DLT1 family.</text>
</comment>
<reference evidence="10" key="1">
    <citation type="journal article" date="2017" name="Genome Biol.">
        <title>Comparative genomics reveals high biological diversity and specific adaptations in the industrially and medically important fungal genus Aspergillus.</title>
        <authorList>
            <person name="de Vries R.P."/>
            <person name="Riley R."/>
            <person name="Wiebenga A."/>
            <person name="Aguilar-Osorio G."/>
            <person name="Amillis S."/>
            <person name="Uchima C.A."/>
            <person name="Anderluh G."/>
            <person name="Asadollahi M."/>
            <person name="Askin M."/>
            <person name="Barry K."/>
            <person name="Battaglia E."/>
            <person name="Bayram O."/>
            <person name="Benocci T."/>
            <person name="Braus-Stromeyer S.A."/>
            <person name="Caldana C."/>
            <person name="Canovas D."/>
            <person name="Cerqueira G.C."/>
            <person name="Chen F."/>
            <person name="Chen W."/>
            <person name="Choi C."/>
            <person name="Clum A."/>
            <person name="Dos Santos R.A."/>
            <person name="Damasio A.R."/>
            <person name="Diallinas G."/>
            <person name="Emri T."/>
            <person name="Fekete E."/>
            <person name="Flipphi M."/>
            <person name="Freyberg S."/>
            <person name="Gallo A."/>
            <person name="Gournas C."/>
            <person name="Habgood R."/>
            <person name="Hainaut M."/>
            <person name="Harispe M.L."/>
            <person name="Henrissat B."/>
            <person name="Hilden K.S."/>
            <person name="Hope R."/>
            <person name="Hossain A."/>
            <person name="Karabika E."/>
            <person name="Karaffa L."/>
            <person name="Karanyi Z."/>
            <person name="Krasevec N."/>
            <person name="Kuo A."/>
            <person name="Kusch H."/>
            <person name="LaButti K."/>
            <person name="Lagendijk E.L."/>
            <person name="Lapidus A."/>
            <person name="Levasseur A."/>
            <person name="Lindquist E."/>
            <person name="Lipzen A."/>
            <person name="Logrieco A.F."/>
            <person name="MacCabe A."/>
            <person name="Maekelae M.R."/>
            <person name="Malavazi I."/>
            <person name="Melin P."/>
            <person name="Meyer V."/>
            <person name="Mielnichuk N."/>
            <person name="Miskei M."/>
            <person name="Molnar A.P."/>
            <person name="Mule G."/>
            <person name="Ngan C.Y."/>
            <person name="Orejas M."/>
            <person name="Orosz E."/>
            <person name="Ouedraogo J.P."/>
            <person name="Overkamp K.M."/>
            <person name="Park H.-S."/>
            <person name="Perrone G."/>
            <person name="Piumi F."/>
            <person name="Punt P.J."/>
            <person name="Ram A.F."/>
            <person name="Ramon A."/>
            <person name="Rauscher S."/>
            <person name="Record E."/>
            <person name="Riano-Pachon D.M."/>
            <person name="Robert V."/>
            <person name="Roehrig J."/>
            <person name="Ruller R."/>
            <person name="Salamov A."/>
            <person name="Salih N.S."/>
            <person name="Samson R.A."/>
            <person name="Sandor E."/>
            <person name="Sanguinetti M."/>
            <person name="Schuetze T."/>
            <person name="Sepcic K."/>
            <person name="Shelest E."/>
            <person name="Sherlock G."/>
            <person name="Sophianopoulou V."/>
            <person name="Squina F.M."/>
            <person name="Sun H."/>
            <person name="Susca A."/>
            <person name="Todd R.B."/>
            <person name="Tsang A."/>
            <person name="Unkles S.E."/>
            <person name="van de Wiele N."/>
            <person name="van Rossen-Uffink D."/>
            <person name="Oliveira J.V."/>
            <person name="Vesth T.C."/>
            <person name="Visser J."/>
            <person name="Yu J.-H."/>
            <person name="Zhou M."/>
            <person name="Andersen M.R."/>
            <person name="Archer D.B."/>
            <person name="Baker S.E."/>
            <person name="Benoit I."/>
            <person name="Brakhage A.A."/>
            <person name="Braus G.H."/>
            <person name="Fischer R."/>
            <person name="Frisvad J.C."/>
            <person name="Goldman G.H."/>
            <person name="Houbraken J."/>
            <person name="Oakley B."/>
            <person name="Pocsi I."/>
            <person name="Scazzocchio C."/>
            <person name="Seiboth B."/>
            <person name="vanKuyk P.A."/>
            <person name="Wortman J."/>
            <person name="Dyer P.S."/>
            <person name="Grigoriev I.V."/>
        </authorList>
    </citation>
    <scope>NUCLEOTIDE SEQUENCE [LARGE SCALE GENOMIC DNA]</scope>
    <source>
        <strain evidence="10">CBS 506.65</strain>
    </source>
</reference>
<evidence type="ECO:0000256" key="6">
    <source>
        <dbReference type="ARBA" id="ARBA00023136"/>
    </source>
</evidence>
<dbReference type="Gene3D" id="3.40.30.10">
    <property type="entry name" value="Glutaredoxin"/>
    <property type="match status" value="1"/>
</dbReference>
<evidence type="ECO:0000313" key="10">
    <source>
        <dbReference type="Proteomes" id="UP000184188"/>
    </source>
</evidence>
<comment type="function">
    <text evidence="1 7">Required for growth under high-pressure and low-temperature conditions.</text>
</comment>
<evidence type="ECO:0000256" key="5">
    <source>
        <dbReference type="ARBA" id="ARBA00022989"/>
    </source>
</evidence>
<dbReference type="OrthoDB" id="10253744at2759"/>
<feature type="transmembrane region" description="Helical" evidence="7">
    <location>
        <begin position="42"/>
        <end position="64"/>
    </location>
</feature>
<dbReference type="STRING" id="1073090.A0A1L9SQS0"/>
<feature type="region of interest" description="Disordered" evidence="8">
    <location>
        <begin position="284"/>
        <end position="323"/>
    </location>
</feature>
<dbReference type="GO" id="GO:0016020">
    <property type="term" value="C:membrane"/>
    <property type="evidence" value="ECO:0007669"/>
    <property type="project" value="UniProtKB-SubCell"/>
</dbReference>
<feature type="region of interest" description="Disordered" evidence="8">
    <location>
        <begin position="346"/>
        <end position="390"/>
    </location>
</feature>
<dbReference type="VEuPathDB" id="FungiDB:ASPZODRAFT_150331"/>
<feature type="compositionally biased region" description="Polar residues" evidence="8">
    <location>
        <begin position="363"/>
        <end position="375"/>
    </location>
</feature>
<evidence type="ECO:0000256" key="1">
    <source>
        <dbReference type="ARBA" id="ARBA00002489"/>
    </source>
</evidence>
<evidence type="ECO:0000256" key="8">
    <source>
        <dbReference type="SAM" id="MobiDB-lite"/>
    </source>
</evidence>
<dbReference type="PANTHER" id="PTHR40021">
    <property type="entry name" value="DEFECT AT LOW TEMPERATURE PROTEIN 1"/>
    <property type="match status" value="1"/>
</dbReference>
<accession>A0A1L9SQS0</accession>
<evidence type="ECO:0000256" key="3">
    <source>
        <dbReference type="ARBA" id="ARBA00021353"/>
    </source>
</evidence>
<feature type="compositionally biased region" description="Basic and acidic residues" evidence="8">
    <location>
        <begin position="579"/>
        <end position="590"/>
    </location>
</feature>
<evidence type="ECO:0000256" key="2">
    <source>
        <dbReference type="ARBA" id="ARBA00005550"/>
    </source>
</evidence>
<keyword evidence="6 7" id="KW-0472">Membrane</keyword>